<sequence length="90" mass="10274">IVEDLQTRDTNEGDSVHVINIDIQDNHEEATIGALFVCDLCAKVFGSHFALLMAFQLEACEDLDNEIDEVLTEFEQNNSRRNILHTICFY</sequence>
<evidence type="ECO:0000256" key="2">
    <source>
        <dbReference type="ARBA" id="ARBA00008978"/>
    </source>
</evidence>
<evidence type="ECO:0000256" key="1">
    <source>
        <dbReference type="ARBA" id="ARBA00004123"/>
    </source>
</evidence>
<dbReference type="PANTHER" id="PTHR20383">
    <property type="entry name" value="RNA POLYMERASE II SUBUNIT A C-TERMINAL DOMAIN PHOSPHATASE"/>
    <property type="match status" value="1"/>
</dbReference>
<dbReference type="WBParaSite" id="BPAG_0000394201-mRNA-1">
    <property type="protein sequence ID" value="BPAG_0000394201-mRNA-1"/>
    <property type="gene ID" value="BPAG_0000394201"/>
</dbReference>
<dbReference type="STRING" id="6280.A0A0N4T6V5"/>
<evidence type="ECO:0000256" key="4">
    <source>
        <dbReference type="ARBA" id="ARBA00022801"/>
    </source>
</evidence>
<dbReference type="Proteomes" id="UP000278627">
    <property type="component" value="Unassembled WGS sequence"/>
</dbReference>
<dbReference type="InterPro" id="IPR006811">
    <property type="entry name" value="RNA_pol_II_suA"/>
</dbReference>
<dbReference type="Pfam" id="PF04722">
    <property type="entry name" value="Ssu72"/>
    <property type="match status" value="1"/>
</dbReference>
<comment type="similarity">
    <text evidence="2 9">Belongs to the SSU72 phosphatase family.</text>
</comment>
<comment type="function">
    <text evidence="9">Protein phosphatase that catalyzes the dephosphorylation of the C-terminal domain of RNA polymerase II. Plays a role in RNA processing and termination.</text>
</comment>
<evidence type="ECO:0000256" key="7">
    <source>
        <dbReference type="ARBA" id="ARBA00047761"/>
    </source>
</evidence>
<evidence type="ECO:0000256" key="5">
    <source>
        <dbReference type="ARBA" id="ARBA00022912"/>
    </source>
</evidence>
<dbReference type="EMBL" id="UZAD01001477">
    <property type="protein sequence ID" value="VDN85091.1"/>
    <property type="molecule type" value="Genomic_DNA"/>
</dbReference>
<keyword evidence="3 9" id="KW-0507">mRNA processing</keyword>
<proteinExistence type="inferred from homology"/>
<reference evidence="12" key="1">
    <citation type="submission" date="2017-02" db="UniProtKB">
        <authorList>
            <consortium name="WormBaseParasite"/>
        </authorList>
    </citation>
    <scope>IDENTIFICATION</scope>
</reference>
<accession>A0A0N4T6V5</accession>
<dbReference type="GO" id="GO:0006397">
    <property type="term" value="P:mRNA processing"/>
    <property type="evidence" value="ECO:0007669"/>
    <property type="project" value="UniProtKB-KW"/>
</dbReference>
<dbReference type="Gene3D" id="3.40.50.2300">
    <property type="match status" value="1"/>
</dbReference>
<reference evidence="10 11" key="2">
    <citation type="submission" date="2018-11" db="EMBL/GenBank/DDBJ databases">
        <authorList>
            <consortium name="Pathogen Informatics"/>
        </authorList>
    </citation>
    <scope>NUCLEOTIDE SEQUENCE [LARGE SCALE GENOMIC DNA]</scope>
</reference>
<protein>
    <recommendedName>
        <fullName evidence="9">RNA polymerase II subunit A C-terminal domain phosphatase SSU72</fullName>
        <shortName evidence="9">CTD phosphatase SSU72</shortName>
        <ecNumber evidence="9">3.1.3.16</ecNumber>
    </recommendedName>
</protein>
<evidence type="ECO:0000256" key="6">
    <source>
        <dbReference type="ARBA" id="ARBA00023242"/>
    </source>
</evidence>
<keyword evidence="11" id="KW-1185">Reference proteome</keyword>
<evidence type="ECO:0000256" key="9">
    <source>
        <dbReference type="RuleBase" id="RU369031"/>
    </source>
</evidence>
<comment type="catalytic activity">
    <reaction evidence="7 9">
        <text>O-phospho-L-seryl-[protein] + H2O = L-seryl-[protein] + phosphate</text>
        <dbReference type="Rhea" id="RHEA:20629"/>
        <dbReference type="Rhea" id="RHEA-COMP:9863"/>
        <dbReference type="Rhea" id="RHEA-COMP:11604"/>
        <dbReference type="ChEBI" id="CHEBI:15377"/>
        <dbReference type="ChEBI" id="CHEBI:29999"/>
        <dbReference type="ChEBI" id="CHEBI:43474"/>
        <dbReference type="ChEBI" id="CHEBI:83421"/>
        <dbReference type="EC" id="3.1.3.16"/>
    </reaction>
</comment>
<organism evidence="12">
    <name type="scientific">Brugia pahangi</name>
    <name type="common">Filarial nematode worm</name>
    <dbReference type="NCBI Taxonomy" id="6280"/>
    <lineage>
        <taxon>Eukaryota</taxon>
        <taxon>Metazoa</taxon>
        <taxon>Ecdysozoa</taxon>
        <taxon>Nematoda</taxon>
        <taxon>Chromadorea</taxon>
        <taxon>Rhabditida</taxon>
        <taxon>Spirurina</taxon>
        <taxon>Spiruromorpha</taxon>
        <taxon>Filarioidea</taxon>
        <taxon>Onchocercidae</taxon>
        <taxon>Brugia</taxon>
    </lineage>
</organism>
<dbReference type="EC" id="3.1.3.16" evidence="9"/>
<name>A0A0N4T6V5_BRUPA</name>
<dbReference type="AlphaFoldDB" id="A0A0N4T6V5"/>
<evidence type="ECO:0000313" key="11">
    <source>
        <dbReference type="Proteomes" id="UP000278627"/>
    </source>
</evidence>
<keyword evidence="4 9" id="KW-0378">Hydrolase</keyword>
<dbReference type="GO" id="GO:0004722">
    <property type="term" value="F:protein serine/threonine phosphatase activity"/>
    <property type="evidence" value="ECO:0007669"/>
    <property type="project" value="UniProtKB-UniRule"/>
</dbReference>
<keyword evidence="6 9" id="KW-0539">Nucleus</keyword>
<evidence type="ECO:0000313" key="12">
    <source>
        <dbReference type="WBParaSite" id="BPAG_0000394201-mRNA-1"/>
    </source>
</evidence>
<comment type="catalytic activity">
    <reaction evidence="8 9">
        <text>O-phospho-L-threonyl-[protein] + H2O = L-threonyl-[protein] + phosphate</text>
        <dbReference type="Rhea" id="RHEA:47004"/>
        <dbReference type="Rhea" id="RHEA-COMP:11060"/>
        <dbReference type="Rhea" id="RHEA-COMP:11605"/>
        <dbReference type="ChEBI" id="CHEBI:15377"/>
        <dbReference type="ChEBI" id="CHEBI:30013"/>
        <dbReference type="ChEBI" id="CHEBI:43474"/>
        <dbReference type="ChEBI" id="CHEBI:61977"/>
        <dbReference type="EC" id="3.1.3.16"/>
    </reaction>
</comment>
<keyword evidence="5 9" id="KW-0904">Protein phosphatase</keyword>
<evidence type="ECO:0000256" key="3">
    <source>
        <dbReference type="ARBA" id="ARBA00022664"/>
    </source>
</evidence>
<comment type="subcellular location">
    <subcellularLocation>
        <location evidence="1 9">Nucleus</location>
    </subcellularLocation>
</comment>
<dbReference type="GO" id="GO:0005634">
    <property type="term" value="C:nucleus"/>
    <property type="evidence" value="ECO:0007669"/>
    <property type="project" value="UniProtKB-SubCell"/>
</dbReference>
<gene>
    <name evidence="10" type="ORF">BPAG_LOCUS3905</name>
</gene>
<evidence type="ECO:0000256" key="8">
    <source>
        <dbReference type="ARBA" id="ARBA00048336"/>
    </source>
</evidence>
<evidence type="ECO:0000313" key="10">
    <source>
        <dbReference type="EMBL" id="VDN85091.1"/>
    </source>
</evidence>